<dbReference type="Proteomes" id="UP001149860">
    <property type="component" value="Chromosome"/>
</dbReference>
<dbReference type="EMBL" id="CP168151">
    <property type="protein sequence ID" value="XFD40111.1"/>
    <property type="molecule type" value="Genomic_DNA"/>
</dbReference>
<sequence length="223" mass="25566">MKLSYATHQEVDVKVGKISVIATDNPVVYRDMVFGFRGKNDLLRVYDDQFEEQKIESTIDWLGDVADAEFDVKKYVTEISKTTMAGLTENNRNKTIEAIQNLYNVIQSDLFMVDLPLQVAVDLDLKRALTFCKVHFDEGVMNNPYGIIESVIKVHEECSIGNCVALTNVAHYLDAEQFKDLCALIKDSGLSMIIIEFTELEFQEFYKECDFTFIDQDFVDWHG</sequence>
<evidence type="ECO:0000313" key="1">
    <source>
        <dbReference type="EMBL" id="XFD40111.1"/>
    </source>
</evidence>
<proteinExistence type="predicted"/>
<accession>A0ACD5DFV6</accession>
<organism evidence="1 2">
    <name type="scientific">Lentilactobacillus terminaliae</name>
    <dbReference type="NCBI Taxonomy" id="3003483"/>
    <lineage>
        <taxon>Bacteria</taxon>
        <taxon>Bacillati</taxon>
        <taxon>Bacillota</taxon>
        <taxon>Bacilli</taxon>
        <taxon>Lactobacillales</taxon>
        <taxon>Lactobacillaceae</taxon>
        <taxon>Lentilactobacillus</taxon>
    </lineage>
</organism>
<evidence type="ECO:0000313" key="2">
    <source>
        <dbReference type="Proteomes" id="UP001149860"/>
    </source>
</evidence>
<reference evidence="1" key="1">
    <citation type="submission" date="2024-08" db="EMBL/GenBank/DDBJ databases">
        <title>Lentilactobacillus sp. nov., isolated from tree bark.</title>
        <authorList>
            <person name="Phuengjayaem S."/>
            <person name="Tanasupawat S."/>
        </authorList>
    </citation>
    <scope>NUCLEOTIDE SEQUENCE</scope>
    <source>
        <strain evidence="1">SPB1-3</strain>
    </source>
</reference>
<gene>
    <name evidence="1" type="primary">csn2</name>
    <name evidence="1" type="ORF">O0236_002020</name>
</gene>
<protein>
    <submittedName>
        <fullName evidence="1">Type II-A CRISPR-associated protein Csn2</fullName>
    </submittedName>
</protein>
<keyword evidence="2" id="KW-1185">Reference proteome</keyword>
<name>A0ACD5DFV6_9LACO</name>